<dbReference type="InterPro" id="IPR018490">
    <property type="entry name" value="cNMP-bd_dom_sf"/>
</dbReference>
<gene>
    <name evidence="2" type="ORF">J6I44_13435</name>
</gene>
<dbReference type="EMBL" id="JAGGJA010000008">
    <property type="protein sequence ID" value="MCW9707866.1"/>
    <property type="molecule type" value="Genomic_DNA"/>
</dbReference>
<evidence type="ECO:0000313" key="2">
    <source>
        <dbReference type="EMBL" id="MCW9707866.1"/>
    </source>
</evidence>
<dbReference type="Proteomes" id="UP001207918">
    <property type="component" value="Unassembled WGS sequence"/>
</dbReference>
<protein>
    <submittedName>
        <fullName evidence="2">Crp/Fnr family transcriptional regulator</fullName>
    </submittedName>
</protein>
<dbReference type="CDD" id="cd00038">
    <property type="entry name" value="CAP_ED"/>
    <property type="match status" value="1"/>
</dbReference>
<comment type="caution">
    <text evidence="2">The sequence shown here is derived from an EMBL/GenBank/DDBJ whole genome shotgun (WGS) entry which is preliminary data.</text>
</comment>
<keyword evidence="3" id="KW-1185">Reference proteome</keyword>
<proteinExistence type="predicted"/>
<feature type="domain" description="Cyclic nucleotide-binding" evidence="1">
    <location>
        <begin position="10"/>
        <end position="117"/>
    </location>
</feature>
<dbReference type="InterPro" id="IPR014710">
    <property type="entry name" value="RmlC-like_jellyroll"/>
</dbReference>
<sequence>MNITKNITAFFEKHYPEYNHDGLDELSSAFISKKIPKDTIILSESMTDGKLRFLNKGIVREYYLSETKERNINFYLQPNFITDFSSFINASRTKKNQATVTDVELFELDREPFLRLLNSYECAQNMMDEIFQRLLKVREQFEYNRMTKSPEELYQELRIYKPEWLQNIPQYHIASYLGITPETLSRIRSRIS</sequence>
<organism evidence="2 3">
    <name type="scientific">Fodinibius salsisoli</name>
    <dbReference type="NCBI Taxonomy" id="2820877"/>
    <lineage>
        <taxon>Bacteria</taxon>
        <taxon>Pseudomonadati</taxon>
        <taxon>Balneolota</taxon>
        <taxon>Balneolia</taxon>
        <taxon>Balneolales</taxon>
        <taxon>Balneolaceae</taxon>
        <taxon>Fodinibius</taxon>
    </lineage>
</organism>
<evidence type="ECO:0000259" key="1">
    <source>
        <dbReference type="PROSITE" id="PS50042"/>
    </source>
</evidence>
<dbReference type="RefSeq" id="WP_265766655.1">
    <property type="nucleotide sequence ID" value="NZ_JAGGJA010000008.1"/>
</dbReference>
<dbReference type="PROSITE" id="PS50042">
    <property type="entry name" value="CNMP_BINDING_3"/>
    <property type="match status" value="1"/>
</dbReference>
<dbReference type="Pfam" id="PF00027">
    <property type="entry name" value="cNMP_binding"/>
    <property type="match status" value="1"/>
</dbReference>
<name>A0ABT3PPU1_9BACT</name>
<evidence type="ECO:0000313" key="3">
    <source>
        <dbReference type="Proteomes" id="UP001207918"/>
    </source>
</evidence>
<reference evidence="2 3" key="1">
    <citation type="submission" date="2021-03" db="EMBL/GenBank/DDBJ databases">
        <title>Aliifodinibius sp. nov., a new bacterium isolated from saline soil.</title>
        <authorList>
            <person name="Galisteo C."/>
            <person name="De La Haba R."/>
            <person name="Sanchez-Porro C."/>
            <person name="Ventosa A."/>
        </authorList>
    </citation>
    <scope>NUCLEOTIDE SEQUENCE [LARGE SCALE GENOMIC DNA]</scope>
    <source>
        <strain evidence="2 3">1BSP15-2V2</strain>
    </source>
</reference>
<accession>A0ABT3PPU1</accession>
<dbReference type="Gene3D" id="2.60.120.10">
    <property type="entry name" value="Jelly Rolls"/>
    <property type="match status" value="1"/>
</dbReference>
<dbReference type="SUPFAM" id="SSF51206">
    <property type="entry name" value="cAMP-binding domain-like"/>
    <property type="match status" value="1"/>
</dbReference>
<dbReference type="InterPro" id="IPR000595">
    <property type="entry name" value="cNMP-bd_dom"/>
</dbReference>